<feature type="transmembrane region" description="Helical" evidence="7">
    <location>
        <begin position="273"/>
        <end position="295"/>
    </location>
</feature>
<dbReference type="RefSeq" id="WP_343950874.1">
    <property type="nucleotide sequence ID" value="NZ_BAAAHQ010000015.1"/>
</dbReference>
<dbReference type="Gene3D" id="1.20.1250.20">
    <property type="entry name" value="MFS general substrate transporter like domains"/>
    <property type="match status" value="1"/>
</dbReference>
<dbReference type="Proteomes" id="UP001501578">
    <property type="component" value="Unassembled WGS sequence"/>
</dbReference>
<keyword evidence="3" id="KW-1003">Cell membrane</keyword>
<feature type="transmembrane region" description="Helical" evidence="7">
    <location>
        <begin position="62"/>
        <end position="79"/>
    </location>
</feature>
<feature type="transmembrane region" description="Helical" evidence="7">
    <location>
        <begin position="307"/>
        <end position="327"/>
    </location>
</feature>
<dbReference type="PANTHER" id="PTHR42718:SF47">
    <property type="entry name" value="METHYL VIOLOGEN RESISTANCE PROTEIN SMVA"/>
    <property type="match status" value="1"/>
</dbReference>
<feature type="transmembrane region" description="Helical" evidence="7">
    <location>
        <begin position="339"/>
        <end position="357"/>
    </location>
</feature>
<feature type="transmembrane region" description="Helical" evidence="7">
    <location>
        <begin position="170"/>
        <end position="194"/>
    </location>
</feature>
<evidence type="ECO:0000256" key="7">
    <source>
        <dbReference type="SAM" id="Phobius"/>
    </source>
</evidence>
<evidence type="ECO:0000313" key="9">
    <source>
        <dbReference type="EMBL" id="GAA0930113.1"/>
    </source>
</evidence>
<feature type="transmembrane region" description="Helical" evidence="7">
    <location>
        <begin position="86"/>
        <end position="105"/>
    </location>
</feature>
<dbReference type="CDD" id="cd17321">
    <property type="entry name" value="MFS_MMR_MDR_like"/>
    <property type="match status" value="1"/>
</dbReference>
<feature type="transmembrane region" description="Helical" evidence="7">
    <location>
        <begin position="483"/>
        <end position="503"/>
    </location>
</feature>
<evidence type="ECO:0000313" key="10">
    <source>
        <dbReference type="Proteomes" id="UP001501578"/>
    </source>
</evidence>
<evidence type="ECO:0000256" key="3">
    <source>
        <dbReference type="ARBA" id="ARBA00022475"/>
    </source>
</evidence>
<feature type="domain" description="Major facilitator superfamily (MFS) profile" evidence="8">
    <location>
        <begin position="20"/>
        <end position="504"/>
    </location>
</feature>
<feature type="transmembrane region" description="Helical" evidence="7">
    <location>
        <begin position="206"/>
        <end position="225"/>
    </location>
</feature>
<dbReference type="Gene3D" id="1.20.1720.10">
    <property type="entry name" value="Multidrug resistance protein D"/>
    <property type="match status" value="1"/>
</dbReference>
<sequence>MSSTAPPGSGVRAGPREWIGLAVLALPTILIALDLTVLYMAIPHLGADLKSTNTELLWITDIYGFVIAGFLITMGTLGDRIGRRKLLLIGATAFGAASVLAAYSTSSEMLIASRALLGLAGATLMPSTLALISNMFKDDKQRSMAIGIWLTSFSIGGVVGPAIGGALLEWFWWGSVFLLGAPIMVLLLITGPILLPEYRDSSAGRLDLVSVGLSLAAILPMVYGLKEIAKSGVGVTPLTAIAVGLLVGALFVRRQRTLASPLLDLRLFANRSFTGALVAMLLGQLTLYAFGFYYAQYLQLIEGLSPLQAGVWFLPMGLATIVGALLAPMIAAKFPPAKVIVGGLPIAAAGYVVLAMLDVDSHLALLIAGSVLLAFGINPLLSLSTGLVVGAAPPDKAGSASAMMETSAEFGAGMGIAVFGTIGTAIYSGQIVEALPDDLPASVAATVEDSFAGAFAVAQELPGQAGERLLALGREAFLNGMNVVSAISAVVMVAIAVLVMAALRQVPPIGAEEAVPEESEAPGK</sequence>
<keyword evidence="2" id="KW-0813">Transport</keyword>
<feature type="transmembrane region" description="Helical" evidence="7">
    <location>
        <begin position="363"/>
        <end position="389"/>
    </location>
</feature>
<evidence type="ECO:0000256" key="5">
    <source>
        <dbReference type="ARBA" id="ARBA00022989"/>
    </source>
</evidence>
<organism evidence="9 10">
    <name type="scientific">Nonomuraea longicatena</name>
    <dbReference type="NCBI Taxonomy" id="83682"/>
    <lineage>
        <taxon>Bacteria</taxon>
        <taxon>Bacillati</taxon>
        <taxon>Actinomycetota</taxon>
        <taxon>Actinomycetes</taxon>
        <taxon>Streptosporangiales</taxon>
        <taxon>Streptosporangiaceae</taxon>
        <taxon>Nonomuraea</taxon>
    </lineage>
</organism>
<feature type="transmembrane region" description="Helical" evidence="7">
    <location>
        <begin position="231"/>
        <end position="252"/>
    </location>
</feature>
<name>A0ABP4A179_9ACTN</name>
<evidence type="ECO:0000256" key="4">
    <source>
        <dbReference type="ARBA" id="ARBA00022692"/>
    </source>
</evidence>
<dbReference type="InterPro" id="IPR020846">
    <property type="entry name" value="MFS_dom"/>
</dbReference>
<dbReference type="InterPro" id="IPR011701">
    <property type="entry name" value="MFS"/>
</dbReference>
<feature type="transmembrane region" description="Helical" evidence="7">
    <location>
        <begin position="144"/>
        <end position="164"/>
    </location>
</feature>
<dbReference type="PROSITE" id="PS50850">
    <property type="entry name" value="MFS"/>
    <property type="match status" value="1"/>
</dbReference>
<dbReference type="InterPro" id="IPR036259">
    <property type="entry name" value="MFS_trans_sf"/>
</dbReference>
<dbReference type="EMBL" id="BAAAHQ010000015">
    <property type="protein sequence ID" value="GAA0930113.1"/>
    <property type="molecule type" value="Genomic_DNA"/>
</dbReference>
<evidence type="ECO:0000256" key="1">
    <source>
        <dbReference type="ARBA" id="ARBA00004651"/>
    </source>
</evidence>
<gene>
    <name evidence="9" type="ORF">GCM10009560_34390</name>
</gene>
<keyword evidence="5 7" id="KW-1133">Transmembrane helix</keyword>
<keyword evidence="6 7" id="KW-0472">Membrane</keyword>
<keyword evidence="10" id="KW-1185">Reference proteome</keyword>
<keyword evidence="4 7" id="KW-0812">Transmembrane</keyword>
<dbReference type="SUPFAM" id="SSF103473">
    <property type="entry name" value="MFS general substrate transporter"/>
    <property type="match status" value="1"/>
</dbReference>
<evidence type="ECO:0000259" key="8">
    <source>
        <dbReference type="PROSITE" id="PS50850"/>
    </source>
</evidence>
<dbReference type="Pfam" id="PF07690">
    <property type="entry name" value="MFS_1"/>
    <property type="match status" value="1"/>
</dbReference>
<comment type="caution">
    <text evidence="9">The sequence shown here is derived from an EMBL/GenBank/DDBJ whole genome shotgun (WGS) entry which is preliminary data.</text>
</comment>
<feature type="transmembrane region" description="Helical" evidence="7">
    <location>
        <begin position="410"/>
        <end position="429"/>
    </location>
</feature>
<protein>
    <submittedName>
        <fullName evidence="9">MFS transporter</fullName>
    </submittedName>
</protein>
<feature type="transmembrane region" description="Helical" evidence="7">
    <location>
        <begin position="111"/>
        <end position="132"/>
    </location>
</feature>
<accession>A0ABP4A179</accession>
<comment type="subcellular location">
    <subcellularLocation>
        <location evidence="1">Cell membrane</location>
        <topology evidence="1">Multi-pass membrane protein</topology>
    </subcellularLocation>
</comment>
<reference evidence="10" key="1">
    <citation type="journal article" date="2019" name="Int. J. Syst. Evol. Microbiol.">
        <title>The Global Catalogue of Microorganisms (GCM) 10K type strain sequencing project: providing services to taxonomists for standard genome sequencing and annotation.</title>
        <authorList>
            <consortium name="The Broad Institute Genomics Platform"/>
            <consortium name="The Broad Institute Genome Sequencing Center for Infectious Disease"/>
            <person name="Wu L."/>
            <person name="Ma J."/>
        </authorList>
    </citation>
    <scope>NUCLEOTIDE SEQUENCE [LARGE SCALE GENOMIC DNA]</scope>
    <source>
        <strain evidence="10">JCM 11136</strain>
    </source>
</reference>
<proteinExistence type="predicted"/>
<evidence type="ECO:0000256" key="6">
    <source>
        <dbReference type="ARBA" id="ARBA00023136"/>
    </source>
</evidence>
<dbReference type="PANTHER" id="PTHR42718">
    <property type="entry name" value="MAJOR FACILITATOR SUPERFAMILY MULTIDRUG TRANSPORTER MFSC"/>
    <property type="match status" value="1"/>
</dbReference>
<evidence type="ECO:0000256" key="2">
    <source>
        <dbReference type="ARBA" id="ARBA00022448"/>
    </source>
</evidence>
<feature type="transmembrane region" description="Helical" evidence="7">
    <location>
        <begin position="21"/>
        <end position="42"/>
    </location>
</feature>